<name>A0A1X9LK29_9MICO</name>
<dbReference type="STRING" id="1619308.B5808_09815"/>
<sequence>MTEVEELREQLAAERAETKKWRDIARRHEKDWRRHSAALNKVLDALEAAGYVGSDEPERR</sequence>
<evidence type="ECO:0000313" key="2">
    <source>
        <dbReference type="Proteomes" id="UP000192775"/>
    </source>
</evidence>
<proteinExistence type="predicted"/>
<gene>
    <name evidence="1" type="ORF">B5808_09815</name>
</gene>
<accession>A0A1X9LK29</accession>
<organism evidence="1 2">
    <name type="scientific">Cnuibacter physcomitrellae</name>
    <dbReference type="NCBI Taxonomy" id="1619308"/>
    <lineage>
        <taxon>Bacteria</taxon>
        <taxon>Bacillati</taxon>
        <taxon>Actinomycetota</taxon>
        <taxon>Actinomycetes</taxon>
        <taxon>Micrococcales</taxon>
        <taxon>Microbacteriaceae</taxon>
        <taxon>Cnuibacter</taxon>
    </lineage>
</organism>
<dbReference type="AlphaFoldDB" id="A0A1X9LK29"/>
<dbReference type="RefSeq" id="WP_085019625.1">
    <property type="nucleotide sequence ID" value="NZ_BMHD01000001.1"/>
</dbReference>
<dbReference type="EMBL" id="CP020715">
    <property type="protein sequence ID" value="ARJ05487.1"/>
    <property type="molecule type" value="Genomic_DNA"/>
</dbReference>
<keyword evidence="2" id="KW-1185">Reference proteome</keyword>
<reference evidence="1 2" key="1">
    <citation type="submission" date="2017-04" db="EMBL/GenBank/DDBJ databases">
        <authorList>
            <person name="Afonso C.L."/>
            <person name="Miller P.J."/>
            <person name="Scott M.A."/>
            <person name="Spackman E."/>
            <person name="Goraichik I."/>
            <person name="Dimitrov K.M."/>
            <person name="Suarez D.L."/>
            <person name="Swayne D.E."/>
        </authorList>
    </citation>
    <scope>NUCLEOTIDE SEQUENCE [LARGE SCALE GENOMIC DNA]</scope>
    <source>
        <strain evidence="2">XA(T)</strain>
    </source>
</reference>
<protein>
    <submittedName>
        <fullName evidence="1">Uncharacterized protein</fullName>
    </submittedName>
</protein>
<dbReference type="KEGG" id="cphy:B5808_09815"/>
<dbReference type="Proteomes" id="UP000192775">
    <property type="component" value="Chromosome"/>
</dbReference>
<evidence type="ECO:0000313" key="1">
    <source>
        <dbReference type="EMBL" id="ARJ05487.1"/>
    </source>
</evidence>